<accession>A0A3P9I5U9</accession>
<dbReference type="SMART" id="SM00060">
    <property type="entry name" value="FN3"/>
    <property type="match status" value="6"/>
</dbReference>
<dbReference type="SUPFAM" id="SSF49265">
    <property type="entry name" value="Fibronectin type III"/>
    <property type="match status" value="6"/>
</dbReference>
<dbReference type="InterPro" id="IPR013783">
    <property type="entry name" value="Ig-like_fold"/>
</dbReference>
<dbReference type="Ensembl" id="ENSORLT00015023195.1">
    <property type="protein sequence ID" value="ENSORLP00015015323.1"/>
    <property type="gene ID" value="ENSORLG00015016226.1"/>
</dbReference>
<feature type="domain" description="Fibronectin type-III" evidence="1">
    <location>
        <begin position="396"/>
        <end position="483"/>
    </location>
</feature>
<organism evidence="2 3">
    <name type="scientific">Oryzias latipes</name>
    <name type="common">Japanese rice fish</name>
    <name type="synonym">Japanese killifish</name>
    <dbReference type="NCBI Taxonomy" id="8090"/>
    <lineage>
        <taxon>Eukaryota</taxon>
        <taxon>Metazoa</taxon>
        <taxon>Chordata</taxon>
        <taxon>Craniata</taxon>
        <taxon>Vertebrata</taxon>
        <taxon>Euteleostomi</taxon>
        <taxon>Actinopterygii</taxon>
        <taxon>Neopterygii</taxon>
        <taxon>Teleostei</taxon>
        <taxon>Neoteleostei</taxon>
        <taxon>Acanthomorphata</taxon>
        <taxon>Ovalentaria</taxon>
        <taxon>Atherinomorphae</taxon>
        <taxon>Beloniformes</taxon>
        <taxon>Adrianichthyidae</taxon>
        <taxon>Oryziinae</taxon>
        <taxon>Oryzias</taxon>
    </lineage>
</organism>
<feature type="domain" description="Fibronectin type-III" evidence="1">
    <location>
        <begin position="135"/>
        <end position="221"/>
    </location>
</feature>
<name>A0A3P9I5U9_ORYLA</name>
<evidence type="ECO:0000259" key="1">
    <source>
        <dbReference type="PROSITE" id="PS50853"/>
    </source>
</evidence>
<proteinExistence type="predicted"/>
<sequence>MASCSSNTTSCLVKLPCGNTYHATMVASTESCNTNKSTVMFFESAPCLPEGIVAKLDCESHIINVNWTHTNGSDDYTAWAISSDGHRVSCNSTTNSCSIHDLLCGKIYEVAVTSSSIKCQVIAGSDYKIQSYPCAPINTTVEQNCSSNSMTVKWHDNSTAQNYTVKATSASGVNSTCESSNSSCSFLDLSCSQLYSFTVMGHSNVCMSDVSTPIISYTAPCPPTNLSAELNCTTRNAVVSWRTVTTAVFTANNVQATCPDGHNSSCSSMGSSCNLDDLVCGQKYSVVVEAINAGCPGPASAPTFLTAEPCIPMNISTHYNASAAWVTWSTAAGASSYTVQAVTDSVAPVTCGGSNSSCHLSGLQCSRMYNVTVTAHNRACSSLPSETTHLLTEPCPPTNVQASLECEKLIATVSWQQSHLSVGYVANADNKNGHSTSCFSANTTSCNLSGLMCGNVYSVWVKALGEQYNSTDSSVVSLTTAPCELGNVEANMNCVAHTATASWQSSSGASNYVAMLTTSSGHVKSCTTNSTSCQLSSLQCGEKYNLTVKALGDTCNQTTLMAGYLITEPCAPVNLSVLYNMSTAQVTWAGAKGGSSFSVAAVNNQDPTVTCNSTNTQCALVGLKCSQSYNITVMVADPTCNNTVTSEPYQLMTELCPPTNVQASFKCETLTATVSWQQTGFALGYVAYVDNKSGHQISCVSSNATSCSISGLMCGTVYSVWVKALGLQYNSSDSSAISLTSGNSCSSC</sequence>
<dbReference type="AlphaFoldDB" id="A0A3P9I5U9"/>
<evidence type="ECO:0000313" key="2">
    <source>
        <dbReference type="Ensembl" id="ENSORLP00015015323.1"/>
    </source>
</evidence>
<dbReference type="PANTHER" id="PTHR47135:SF4">
    <property type="match status" value="1"/>
</dbReference>
<reference evidence="2 3" key="2">
    <citation type="submission" date="2017-04" db="EMBL/GenBank/DDBJ databases">
        <title>CpG methylation of centromeres and impact of large insertions on vertebrate speciation.</title>
        <authorList>
            <person name="Ichikawa K."/>
            <person name="Yoshimura J."/>
            <person name="Morishita S."/>
        </authorList>
    </citation>
    <scope>NUCLEOTIDE SEQUENCE</scope>
    <source>
        <strain evidence="2 3">HSOK</strain>
    </source>
</reference>
<dbReference type="PROSITE" id="PS50853">
    <property type="entry name" value="FN3"/>
    <property type="match status" value="4"/>
</dbReference>
<dbReference type="PANTHER" id="PTHR47135">
    <property type="entry name" value="FIBRONECTIN TYPE III DOMAIN-CONTAINING PROTEIN 7"/>
    <property type="match status" value="1"/>
</dbReference>
<reference evidence="2" key="4">
    <citation type="submission" date="2025-09" db="UniProtKB">
        <authorList>
            <consortium name="Ensembl"/>
        </authorList>
    </citation>
    <scope>IDENTIFICATION</scope>
    <source>
        <strain evidence="2">HSOK</strain>
    </source>
</reference>
<reference evidence="2" key="3">
    <citation type="submission" date="2025-08" db="UniProtKB">
        <authorList>
            <consortium name="Ensembl"/>
        </authorList>
    </citation>
    <scope>IDENTIFICATION</scope>
    <source>
        <strain evidence="2">HSOK</strain>
    </source>
</reference>
<dbReference type="Pfam" id="PF00041">
    <property type="entry name" value="fn3"/>
    <property type="match status" value="2"/>
</dbReference>
<dbReference type="InterPro" id="IPR036116">
    <property type="entry name" value="FN3_sf"/>
</dbReference>
<feature type="domain" description="Fibronectin type-III" evidence="1">
    <location>
        <begin position="657"/>
        <end position="744"/>
    </location>
</feature>
<reference key="1">
    <citation type="journal article" date="2007" name="Nature">
        <title>The medaka draft genome and insights into vertebrate genome evolution.</title>
        <authorList>
            <person name="Kasahara M."/>
            <person name="Naruse K."/>
            <person name="Sasaki S."/>
            <person name="Nakatani Y."/>
            <person name="Qu W."/>
            <person name="Ahsan B."/>
            <person name="Yamada T."/>
            <person name="Nagayasu Y."/>
            <person name="Doi K."/>
            <person name="Kasai Y."/>
            <person name="Jindo T."/>
            <person name="Kobayashi D."/>
            <person name="Shimada A."/>
            <person name="Toyoda A."/>
            <person name="Kuroki Y."/>
            <person name="Fujiyama A."/>
            <person name="Sasaki T."/>
            <person name="Shimizu A."/>
            <person name="Asakawa S."/>
            <person name="Shimizu N."/>
            <person name="Hashimoto S."/>
            <person name="Yang J."/>
            <person name="Lee Y."/>
            <person name="Matsushima K."/>
            <person name="Sugano S."/>
            <person name="Sakaizumi M."/>
            <person name="Narita T."/>
            <person name="Ohishi K."/>
            <person name="Haga S."/>
            <person name="Ohta F."/>
            <person name="Nomoto H."/>
            <person name="Nogata K."/>
            <person name="Morishita T."/>
            <person name="Endo T."/>
            <person name="Shin-I T."/>
            <person name="Takeda H."/>
            <person name="Morishita S."/>
            <person name="Kohara Y."/>
        </authorList>
    </citation>
    <scope>NUCLEOTIDE SEQUENCE [LARGE SCALE GENOMIC DNA]</scope>
    <source>
        <strain>Hd-rR</strain>
    </source>
</reference>
<feature type="domain" description="Fibronectin type-III" evidence="1">
    <location>
        <begin position="308"/>
        <end position="395"/>
    </location>
</feature>
<dbReference type="Gene3D" id="2.60.40.10">
    <property type="entry name" value="Immunoglobulins"/>
    <property type="match status" value="6"/>
</dbReference>
<dbReference type="InterPro" id="IPR003961">
    <property type="entry name" value="FN3_dom"/>
</dbReference>
<dbReference type="CDD" id="cd00063">
    <property type="entry name" value="FN3"/>
    <property type="match status" value="2"/>
</dbReference>
<evidence type="ECO:0000313" key="3">
    <source>
        <dbReference type="Proteomes" id="UP000265200"/>
    </source>
</evidence>
<dbReference type="Proteomes" id="UP000265200">
    <property type="component" value="Chromosome 17"/>
</dbReference>
<protein>
    <recommendedName>
        <fullName evidence="1">Fibronectin type-III domain-containing protein</fullName>
    </recommendedName>
</protein>